<dbReference type="InterPro" id="IPR050187">
    <property type="entry name" value="Lipid_Phosphate_FormReg"/>
</dbReference>
<dbReference type="Gene3D" id="2.60.200.40">
    <property type="match status" value="1"/>
</dbReference>
<gene>
    <name evidence="4" type="ORF">SAMN05216270_12226</name>
</gene>
<evidence type="ECO:0000313" key="5">
    <source>
        <dbReference type="Proteomes" id="UP000198949"/>
    </source>
</evidence>
<dbReference type="GO" id="GO:0016301">
    <property type="term" value="F:kinase activity"/>
    <property type="evidence" value="ECO:0007669"/>
    <property type="project" value="UniProtKB-KW"/>
</dbReference>
<dbReference type="PROSITE" id="PS50146">
    <property type="entry name" value="DAGK"/>
    <property type="match status" value="1"/>
</dbReference>
<proteinExistence type="inferred from homology"/>
<name>A0A1G7D059_9ACTN</name>
<dbReference type="InterPro" id="IPR016064">
    <property type="entry name" value="NAD/diacylglycerol_kinase_sf"/>
</dbReference>
<evidence type="ECO:0000256" key="2">
    <source>
        <dbReference type="ARBA" id="ARBA00005983"/>
    </source>
</evidence>
<keyword evidence="5" id="KW-1185">Reference proteome</keyword>
<dbReference type="PANTHER" id="PTHR12358:SF106">
    <property type="entry name" value="LIPID KINASE YEGS"/>
    <property type="match status" value="1"/>
</dbReference>
<dbReference type="Proteomes" id="UP000198949">
    <property type="component" value="Unassembled WGS sequence"/>
</dbReference>
<evidence type="ECO:0000313" key="4">
    <source>
        <dbReference type="EMBL" id="SDE44917.1"/>
    </source>
</evidence>
<dbReference type="Gene3D" id="3.40.50.10330">
    <property type="entry name" value="Probable inorganic polyphosphate/atp-NAD kinase, domain 1"/>
    <property type="match status" value="1"/>
</dbReference>
<sequence>MRDLKPAPQRGLLIVNPKASTGSRRRTRWVRKKLGSVLDLDVELSHRRGHGEELATRGADRGYDVVLSLGGDGTVNEVVNGLLAGGRTAAEAPVFAPIPAGSTNVFARALGLPWDRRRASMAIVAALEESRVRTVSLGRARAEDTDRLFTFCAGIGWDASIIKKVESYRKKRNLGAHYARAVMAELNEHGVEGDSIEVEMSTGETDLSTGMAVVQNCAPWTYMGALPVNLNARASFNAGLDVLILRKLGLSDAAMTAASLLVGRDGPDGKHAVTHHDLSRIRLRASLPQAFQLDGDYLGELTELDLDSVPEALRVAC</sequence>
<dbReference type="InterPro" id="IPR001206">
    <property type="entry name" value="Diacylglycerol_kinase_cat_dom"/>
</dbReference>
<dbReference type="AlphaFoldDB" id="A0A1G7D059"/>
<dbReference type="STRING" id="58114.SAMN05216270_12226"/>
<dbReference type="RefSeq" id="WP_091040318.1">
    <property type="nucleotide sequence ID" value="NZ_FNAD01000022.1"/>
</dbReference>
<keyword evidence="4" id="KW-0418">Kinase</keyword>
<feature type="domain" description="DAGKc" evidence="3">
    <location>
        <begin position="6"/>
        <end position="146"/>
    </location>
</feature>
<dbReference type="EMBL" id="FNAD01000022">
    <property type="protein sequence ID" value="SDE44917.1"/>
    <property type="molecule type" value="Genomic_DNA"/>
</dbReference>
<dbReference type="InterPro" id="IPR017438">
    <property type="entry name" value="ATP-NAD_kinase_N"/>
</dbReference>
<comment type="similarity">
    <text evidence="2">Belongs to the diacylglycerol/lipid kinase family.</text>
</comment>
<keyword evidence="4" id="KW-0808">Transferase</keyword>
<protein>
    <submittedName>
        <fullName evidence="4">Diacylglycerol kinase family enzyme</fullName>
    </submittedName>
</protein>
<evidence type="ECO:0000256" key="1">
    <source>
        <dbReference type="ARBA" id="ARBA00001946"/>
    </source>
</evidence>
<dbReference type="PANTHER" id="PTHR12358">
    <property type="entry name" value="SPHINGOSINE KINASE"/>
    <property type="match status" value="1"/>
</dbReference>
<reference evidence="5" key="1">
    <citation type="submission" date="2016-10" db="EMBL/GenBank/DDBJ databases">
        <authorList>
            <person name="Varghese N."/>
            <person name="Submissions S."/>
        </authorList>
    </citation>
    <scope>NUCLEOTIDE SEQUENCE [LARGE SCALE GENOMIC DNA]</scope>
    <source>
        <strain evidence="5">CGMCC 4.3516</strain>
    </source>
</reference>
<dbReference type="Pfam" id="PF00781">
    <property type="entry name" value="DAGK_cat"/>
    <property type="match status" value="1"/>
</dbReference>
<dbReference type="SMART" id="SM00046">
    <property type="entry name" value="DAGKc"/>
    <property type="match status" value="1"/>
</dbReference>
<evidence type="ECO:0000259" key="3">
    <source>
        <dbReference type="PROSITE" id="PS50146"/>
    </source>
</evidence>
<organism evidence="4 5">
    <name type="scientific">Glycomyces harbinensis</name>
    <dbReference type="NCBI Taxonomy" id="58114"/>
    <lineage>
        <taxon>Bacteria</taxon>
        <taxon>Bacillati</taxon>
        <taxon>Actinomycetota</taxon>
        <taxon>Actinomycetes</taxon>
        <taxon>Glycomycetales</taxon>
        <taxon>Glycomycetaceae</taxon>
        <taxon>Glycomyces</taxon>
    </lineage>
</organism>
<comment type="cofactor">
    <cofactor evidence="1">
        <name>Mg(2+)</name>
        <dbReference type="ChEBI" id="CHEBI:18420"/>
    </cofactor>
</comment>
<dbReference type="OrthoDB" id="142078at2"/>
<dbReference type="SUPFAM" id="SSF111331">
    <property type="entry name" value="NAD kinase/diacylglycerol kinase-like"/>
    <property type="match status" value="1"/>
</dbReference>
<dbReference type="GO" id="GO:0005886">
    <property type="term" value="C:plasma membrane"/>
    <property type="evidence" value="ECO:0007669"/>
    <property type="project" value="TreeGrafter"/>
</dbReference>
<accession>A0A1G7D059</accession>